<evidence type="ECO:0000256" key="4">
    <source>
        <dbReference type="ARBA" id="ARBA00022989"/>
    </source>
</evidence>
<reference evidence="10" key="1">
    <citation type="submission" date="2016-06" db="EMBL/GenBank/DDBJ databases">
        <authorList>
            <person name="Varghese N."/>
            <person name="Submissions Spin"/>
        </authorList>
    </citation>
    <scope>NUCLEOTIDE SEQUENCE [LARGE SCALE GENOMIC DNA]</scope>
    <source>
        <strain evidence="10">DSM 43909</strain>
    </source>
</reference>
<gene>
    <name evidence="9" type="ORF">GA0074695_2409</name>
</gene>
<feature type="transmembrane region" description="Helical" evidence="7">
    <location>
        <begin position="786"/>
        <end position="808"/>
    </location>
</feature>
<protein>
    <submittedName>
        <fullName evidence="9">Putative ABC transport system permease protein</fullName>
    </submittedName>
</protein>
<dbReference type="GO" id="GO:0005886">
    <property type="term" value="C:plasma membrane"/>
    <property type="evidence" value="ECO:0007669"/>
    <property type="project" value="UniProtKB-SubCell"/>
</dbReference>
<evidence type="ECO:0000256" key="5">
    <source>
        <dbReference type="ARBA" id="ARBA00023136"/>
    </source>
</evidence>
<feature type="transmembrane region" description="Helical" evidence="7">
    <location>
        <begin position="458"/>
        <end position="480"/>
    </location>
</feature>
<evidence type="ECO:0000256" key="1">
    <source>
        <dbReference type="ARBA" id="ARBA00004651"/>
    </source>
</evidence>
<organism evidence="9 10">
    <name type="scientific">Micromonospora viridifaciens</name>
    <dbReference type="NCBI Taxonomy" id="1881"/>
    <lineage>
        <taxon>Bacteria</taxon>
        <taxon>Bacillati</taxon>
        <taxon>Actinomycetota</taxon>
        <taxon>Actinomycetes</taxon>
        <taxon>Micromonosporales</taxon>
        <taxon>Micromonosporaceae</taxon>
        <taxon>Micromonospora</taxon>
    </lineage>
</organism>
<feature type="transmembrane region" description="Helical" evidence="7">
    <location>
        <begin position="286"/>
        <end position="313"/>
    </location>
</feature>
<feature type="domain" description="ABC3 transporter permease C-terminal" evidence="8">
    <location>
        <begin position="255"/>
        <end position="363"/>
    </location>
</feature>
<feature type="transmembrane region" description="Helical" evidence="7">
    <location>
        <begin position="333"/>
        <end position="357"/>
    </location>
</feature>
<evidence type="ECO:0000256" key="7">
    <source>
        <dbReference type="SAM" id="Phobius"/>
    </source>
</evidence>
<dbReference type="GO" id="GO:0022857">
    <property type="term" value="F:transmembrane transporter activity"/>
    <property type="evidence" value="ECO:0007669"/>
    <property type="project" value="TreeGrafter"/>
</dbReference>
<feature type="transmembrane region" description="Helical" evidence="7">
    <location>
        <begin position="240"/>
        <end position="265"/>
    </location>
</feature>
<evidence type="ECO:0000256" key="3">
    <source>
        <dbReference type="ARBA" id="ARBA00022692"/>
    </source>
</evidence>
<comment type="similarity">
    <text evidence="6">Belongs to the ABC-4 integral membrane protein family.</text>
</comment>
<feature type="transmembrane region" description="Helical" evidence="7">
    <location>
        <begin position="751"/>
        <end position="774"/>
    </location>
</feature>
<comment type="subcellular location">
    <subcellularLocation>
        <location evidence="1">Cell membrane</location>
        <topology evidence="1">Multi-pass membrane protein</topology>
    </subcellularLocation>
</comment>
<evidence type="ECO:0000256" key="2">
    <source>
        <dbReference type="ARBA" id="ARBA00022475"/>
    </source>
</evidence>
<dbReference type="PANTHER" id="PTHR30572:SF4">
    <property type="entry name" value="ABC TRANSPORTER PERMEASE YTRF"/>
    <property type="match status" value="1"/>
</dbReference>
<dbReference type="Pfam" id="PF02687">
    <property type="entry name" value="FtsX"/>
    <property type="match status" value="1"/>
</dbReference>
<accession>A0A1C4WG99</accession>
<dbReference type="OrthoDB" id="3372141at2"/>
<keyword evidence="3 7" id="KW-0812">Transmembrane</keyword>
<feature type="transmembrane region" description="Helical" evidence="7">
    <location>
        <begin position="407"/>
        <end position="429"/>
    </location>
</feature>
<keyword evidence="5 7" id="KW-0472">Membrane</keyword>
<evidence type="ECO:0000313" key="9">
    <source>
        <dbReference type="EMBL" id="SCE95210.1"/>
    </source>
</evidence>
<sequence>MSPAAGEFVGSWRTALRIARRSSWRHRGRSALILLMLFLPAFAATVLVVSWANLSGTSAQEITFGMGRADLIVAADDLAAVRATLPAGSRTAPLVQGRTAVQGPTGLRAREYEATDLTDPLNRGRYVVRAGRAPRGTAEVAVTRSLAEELGVGPGSRIEAGMPQRQLTVVGVVDWSRSLRQAGLLVPAEAPLSPGARPALMVELPPGQVWSPPNPGTIAGLGWRDRRGMEPTAVERAAEAAAFLLVASFAGTQVVLLSGAAFMVGARRQRRELALVAAAGATARQVGRIVLAAGLLLGGGAAAAGAGLGLVTFASARPAIELIADHPLIDVSVPVWSVAGVAALTVAAGGLAAWLPARTAGRLPVRADLGGQRARSRADLLSLGSGAVLLLVGTGLLLWSGNPEGRPVLLALGAVADLLGVVACTPALVRAAGRLAAGLPLSGRLALRHAARHRLRTGAAMAAVTAAIAGSVALALVGAARGDTTSTRFEARPGQVLLPAETADLLGQDGLHRLAAALPARDIVVLANATNVAVPIGDLPDGLRDPATLAGLQQRNVAVGGAETIRLVTGRAATTAELATLASGGAVVFNDTLIAGDHVTLTVNAQPAAPLPAVLAAHGEYFVNLPGLVVSTAAAQRLGLSVAPGAVVVDTHRTPSATELAAANDVLLRAQLAAAHPPAEPITAATATAGADTGRTSTMFYLLAGVSAMVVLVASTVAVGLAATELHGDLATMAAVGASPRIRRRITTAQALLIVGPGALLGLLAGIGPAASFIGYSTETHWQTPWPALLLITTVPPALATIVAGTLARSGLPLTRRTI</sequence>
<dbReference type="PANTHER" id="PTHR30572">
    <property type="entry name" value="MEMBRANE COMPONENT OF TRANSPORTER-RELATED"/>
    <property type="match status" value="1"/>
</dbReference>
<keyword evidence="4 7" id="KW-1133">Transmembrane helix</keyword>
<name>A0A1C4WG99_MICVI</name>
<evidence type="ECO:0000313" key="10">
    <source>
        <dbReference type="Proteomes" id="UP000198242"/>
    </source>
</evidence>
<dbReference type="RefSeq" id="WP_089006322.1">
    <property type="nucleotide sequence ID" value="NZ_LT607411.1"/>
</dbReference>
<dbReference type="AlphaFoldDB" id="A0A1C4WG99"/>
<feature type="transmembrane region" description="Helical" evidence="7">
    <location>
        <begin position="31"/>
        <end position="52"/>
    </location>
</feature>
<feature type="transmembrane region" description="Helical" evidence="7">
    <location>
        <begin position="699"/>
        <end position="723"/>
    </location>
</feature>
<evidence type="ECO:0000259" key="8">
    <source>
        <dbReference type="Pfam" id="PF02687"/>
    </source>
</evidence>
<evidence type="ECO:0000256" key="6">
    <source>
        <dbReference type="ARBA" id="ARBA00038076"/>
    </source>
</evidence>
<dbReference type="Proteomes" id="UP000198242">
    <property type="component" value="Chromosome I"/>
</dbReference>
<keyword evidence="2" id="KW-1003">Cell membrane</keyword>
<proteinExistence type="inferred from homology"/>
<feature type="transmembrane region" description="Helical" evidence="7">
    <location>
        <begin position="378"/>
        <end position="401"/>
    </location>
</feature>
<dbReference type="EMBL" id="LT607411">
    <property type="protein sequence ID" value="SCE95210.1"/>
    <property type="molecule type" value="Genomic_DNA"/>
</dbReference>
<dbReference type="InterPro" id="IPR050250">
    <property type="entry name" value="Macrolide_Exporter_MacB"/>
</dbReference>
<keyword evidence="10" id="KW-1185">Reference proteome</keyword>
<dbReference type="InterPro" id="IPR003838">
    <property type="entry name" value="ABC3_permease_C"/>
</dbReference>